<dbReference type="InterPro" id="IPR018240">
    <property type="entry name" value="Clathrin_mu_CS"/>
</dbReference>
<dbReference type="Proteomes" id="UP000006790">
    <property type="component" value="Chromosome 7"/>
</dbReference>
<accession>G8JW95</accession>
<dbReference type="AlphaFoldDB" id="G8JW95"/>
<keyword evidence="4" id="KW-0472">Membrane</keyword>
<dbReference type="PROSITE" id="PS00991">
    <property type="entry name" value="CLAT_ADAPTOR_M_2"/>
    <property type="match status" value="1"/>
</dbReference>
<dbReference type="InterPro" id="IPR001392">
    <property type="entry name" value="Clathrin_mu"/>
</dbReference>
<dbReference type="GO" id="GO:0006623">
    <property type="term" value="P:protein targeting to vacuole"/>
    <property type="evidence" value="ECO:0007669"/>
    <property type="project" value="EnsemblFungi"/>
</dbReference>
<dbReference type="Pfam" id="PF00928">
    <property type="entry name" value="Adap_comp_sub"/>
    <property type="match status" value="1"/>
</dbReference>
<dbReference type="FunCoup" id="G8JW95">
    <property type="interactions" value="146"/>
</dbReference>
<dbReference type="Gene3D" id="3.30.450.60">
    <property type="match status" value="1"/>
</dbReference>
<comment type="similarity">
    <text evidence="6">Belongs to the adaptor complexes medium subunit family.</text>
</comment>
<keyword evidence="10" id="KW-1185">Reference proteome</keyword>
<evidence type="ECO:0000256" key="7">
    <source>
        <dbReference type="SAM" id="MobiDB-lite"/>
    </source>
</evidence>
<dbReference type="InterPro" id="IPR036168">
    <property type="entry name" value="AP2_Mu_C_sf"/>
</dbReference>
<evidence type="ECO:0000256" key="3">
    <source>
        <dbReference type="ARBA" id="ARBA00022927"/>
    </source>
</evidence>
<dbReference type="OrthoDB" id="870at2759"/>
<feature type="region of interest" description="Disordered" evidence="7">
    <location>
        <begin position="439"/>
        <end position="463"/>
    </location>
</feature>
<gene>
    <name evidence="9" type="ordered locus">Ecym_7266</name>
</gene>
<dbReference type="EMBL" id="CP002503">
    <property type="protein sequence ID" value="AET41110.1"/>
    <property type="molecule type" value="Genomic_DNA"/>
</dbReference>
<dbReference type="GeneID" id="11469520"/>
<dbReference type="STRING" id="931890.G8JW95"/>
<dbReference type="InterPro" id="IPR011012">
    <property type="entry name" value="Longin-like_dom_sf"/>
</dbReference>
<dbReference type="HOGENOM" id="CLU_026449_0_0_1"/>
<evidence type="ECO:0000256" key="6">
    <source>
        <dbReference type="PIRNR" id="PIRNR005992"/>
    </source>
</evidence>
<dbReference type="RefSeq" id="XP_003647927.1">
    <property type="nucleotide sequence ID" value="XM_003647879.1"/>
</dbReference>
<evidence type="ECO:0000313" key="10">
    <source>
        <dbReference type="Proteomes" id="UP000006790"/>
    </source>
</evidence>
<dbReference type="Gene3D" id="2.60.40.1170">
    <property type="entry name" value="Mu homology domain, subdomain B"/>
    <property type="match status" value="1"/>
</dbReference>
<dbReference type="InterPro" id="IPR028565">
    <property type="entry name" value="MHD"/>
</dbReference>
<sequence length="517" mass="56986">MFTSFYITDSNRNLIFEYLTSSFAPTFKQINHKIAKQQENNGNNASVVRVSRDVALYGHFSSVNRLYYWALCEQCDDPLKPLVFLSRFDGLLMEYFDRDVLTATKLMNNQDRLALLLNSIIDAGEIVMSDTNKLRYLLPLHTDLSTVFSSATKTLTRTIKNRESSNFLGSSNSSNINGGPTINRSSDSPLDAQVVPWRIPNLSNVNNEIYVDMVETLTLNLKQSRPNSFHVFHGVISGKIDLKCYLRGNPTMQINLHSAGHAFKPSALHRCLDPSSSSFDSSSLRFIPPDGKFTLLEYTIDLDEMHNNSKKLANIGLVTPSLTTHLGPKKDEFEIKCSIGNTTHTESIEDLRIVAYFPDRRNHTDEAKIKILRNTHGGWQTNLTNTTGSWILDKNTPVGSIPVLRGCVEQPEPSVSLASSNSSLDSILASTTATSAAAAANTKTTTHSSSSSPPTIPPAPTAAPIFPTHLSLSYTNHGQLPSGIRIQSVNILSGLPKGTPFKGVKYTTRAENVLVRP</sequence>
<dbReference type="PANTHER" id="PTHR10529">
    <property type="entry name" value="AP COMPLEX SUBUNIT MU"/>
    <property type="match status" value="1"/>
</dbReference>
<dbReference type="InterPro" id="IPR050431">
    <property type="entry name" value="Adaptor_comp_med_subunit"/>
</dbReference>
<keyword evidence="5" id="KW-0968">Cytoplasmic vesicle</keyword>
<feature type="compositionally biased region" description="Low complexity" evidence="7">
    <location>
        <begin position="439"/>
        <end position="453"/>
    </location>
</feature>
<dbReference type="GO" id="GO:0030131">
    <property type="term" value="C:clathrin adaptor complex"/>
    <property type="evidence" value="ECO:0007669"/>
    <property type="project" value="UniProtKB-UniRule"/>
</dbReference>
<dbReference type="SUPFAM" id="SSF49447">
    <property type="entry name" value="Second domain of Mu2 adaptin subunit (ap50) of ap2 adaptor"/>
    <property type="match status" value="1"/>
</dbReference>
<dbReference type="PROSITE" id="PS51072">
    <property type="entry name" value="MHD"/>
    <property type="match status" value="1"/>
</dbReference>
<keyword evidence="3 6" id="KW-0653">Protein transport</keyword>
<feature type="domain" description="MHD" evidence="8">
    <location>
        <begin position="206"/>
        <end position="516"/>
    </location>
</feature>
<reference evidence="10" key="1">
    <citation type="journal article" date="2012" name="G3 (Bethesda)">
        <title>Pichia sorbitophila, an interspecies yeast hybrid reveals early steps of genome resolution following polyploidization.</title>
        <authorList>
            <person name="Leh Louis V."/>
            <person name="Despons L."/>
            <person name="Friedrich A."/>
            <person name="Martin T."/>
            <person name="Durrens P."/>
            <person name="Casaregola S."/>
            <person name="Neuveglise C."/>
            <person name="Fairhead C."/>
            <person name="Marck C."/>
            <person name="Cruz J.A."/>
            <person name="Straub M.L."/>
            <person name="Kugler V."/>
            <person name="Sacerdot C."/>
            <person name="Uzunov Z."/>
            <person name="Thierry A."/>
            <person name="Weiss S."/>
            <person name="Bleykasten C."/>
            <person name="De Montigny J."/>
            <person name="Jacques N."/>
            <person name="Jung P."/>
            <person name="Lemaire M."/>
            <person name="Mallet S."/>
            <person name="Morel G."/>
            <person name="Richard G.F."/>
            <person name="Sarkar A."/>
            <person name="Savel G."/>
            <person name="Schacherer J."/>
            <person name="Seret M.L."/>
            <person name="Talla E."/>
            <person name="Samson G."/>
            <person name="Jubin C."/>
            <person name="Poulain J."/>
            <person name="Vacherie B."/>
            <person name="Barbe V."/>
            <person name="Pelletier E."/>
            <person name="Sherman D.J."/>
            <person name="Westhof E."/>
            <person name="Weissenbach J."/>
            <person name="Baret P.V."/>
            <person name="Wincker P."/>
            <person name="Gaillardin C."/>
            <person name="Dujon B."/>
            <person name="Souciet J.L."/>
        </authorList>
    </citation>
    <scope>NUCLEOTIDE SEQUENCE [LARGE SCALE GENOMIC DNA]</scope>
    <source>
        <strain evidence="10">CBS 270.75 / DBVPG 7215 / KCTC 17166 / NRRL Y-17582</strain>
    </source>
</reference>
<evidence type="ECO:0000259" key="8">
    <source>
        <dbReference type="PROSITE" id="PS51072"/>
    </source>
</evidence>
<evidence type="ECO:0000256" key="4">
    <source>
        <dbReference type="ARBA" id="ARBA00023136"/>
    </source>
</evidence>
<dbReference type="GO" id="GO:0030659">
    <property type="term" value="C:cytoplasmic vesicle membrane"/>
    <property type="evidence" value="ECO:0007669"/>
    <property type="project" value="UniProtKB-SubCell"/>
</dbReference>
<evidence type="ECO:0000256" key="2">
    <source>
        <dbReference type="ARBA" id="ARBA00022448"/>
    </source>
</evidence>
<evidence type="ECO:0000256" key="1">
    <source>
        <dbReference type="ARBA" id="ARBA00004156"/>
    </source>
</evidence>
<organism evidence="9 10">
    <name type="scientific">Eremothecium cymbalariae (strain CBS 270.75 / DBVPG 7215 / KCTC 17166 / NRRL Y-17582)</name>
    <name type="common">Yeast</name>
    <dbReference type="NCBI Taxonomy" id="931890"/>
    <lineage>
        <taxon>Eukaryota</taxon>
        <taxon>Fungi</taxon>
        <taxon>Dikarya</taxon>
        <taxon>Ascomycota</taxon>
        <taxon>Saccharomycotina</taxon>
        <taxon>Saccharomycetes</taxon>
        <taxon>Saccharomycetales</taxon>
        <taxon>Saccharomycetaceae</taxon>
        <taxon>Eremothecium</taxon>
    </lineage>
</organism>
<dbReference type="eggNOG" id="KOG2740">
    <property type="taxonomic scope" value="Eukaryota"/>
</dbReference>
<dbReference type="GO" id="GO:0006896">
    <property type="term" value="P:Golgi to vacuole transport"/>
    <property type="evidence" value="ECO:0007669"/>
    <property type="project" value="EnsemblFungi"/>
</dbReference>
<dbReference type="PIRSF" id="PIRSF005992">
    <property type="entry name" value="Clathrin_mu"/>
    <property type="match status" value="1"/>
</dbReference>
<dbReference type="OMA" id="LNEMCDG"/>
<dbReference type="GO" id="GO:0030123">
    <property type="term" value="C:AP-3 adaptor complex"/>
    <property type="evidence" value="ECO:0007669"/>
    <property type="project" value="EnsemblFungi"/>
</dbReference>
<dbReference type="InParanoid" id="G8JW95"/>
<name>G8JW95_ERECY</name>
<keyword evidence="2 6" id="KW-0813">Transport</keyword>
<evidence type="ECO:0000256" key="5">
    <source>
        <dbReference type="ARBA" id="ARBA00023329"/>
    </source>
</evidence>
<evidence type="ECO:0000313" key="9">
    <source>
        <dbReference type="EMBL" id="AET41110.1"/>
    </source>
</evidence>
<comment type="subcellular location">
    <subcellularLocation>
        <location evidence="1">Cytoplasmic vesicle membrane</location>
    </subcellularLocation>
</comment>
<dbReference type="SUPFAM" id="SSF64356">
    <property type="entry name" value="SNARE-like"/>
    <property type="match status" value="1"/>
</dbReference>
<dbReference type="KEGG" id="erc:Ecym_7266"/>
<proteinExistence type="inferred from homology"/>
<protein>
    <recommendedName>
        <fullName evidence="8">MHD domain-containing protein</fullName>
    </recommendedName>
</protein>